<dbReference type="OrthoDB" id="9799091at2"/>
<dbReference type="KEGG" id="otk:C6570_04020"/>
<name>A0A2S0MCF8_9BURK</name>
<gene>
    <name evidence="1" type="ORF">C6570_04020</name>
</gene>
<dbReference type="Proteomes" id="UP000239709">
    <property type="component" value="Chromosome"/>
</dbReference>
<dbReference type="AlphaFoldDB" id="A0A2S0MCF8"/>
<evidence type="ECO:0000313" key="1">
    <source>
        <dbReference type="EMBL" id="AVO33510.1"/>
    </source>
</evidence>
<accession>A0A2S0MCF8</accession>
<dbReference type="RefSeq" id="WP_106702073.1">
    <property type="nucleotide sequence ID" value="NZ_CP027666.1"/>
</dbReference>
<proteinExistence type="predicted"/>
<dbReference type="EMBL" id="CP027666">
    <property type="protein sequence ID" value="AVO33510.1"/>
    <property type="molecule type" value="Genomic_DNA"/>
</dbReference>
<sequence>MAHHNPIAIPAELVELLGDAALDLQELARGCRVSPDWVVTRVESGVLLPDSGGAAAEWRFAGATLVRARRLAGLEQTFEADPQLAALTVDLMEEVVELRRRLHQLI</sequence>
<organism evidence="1 2">
    <name type="scientific">Ottowia oryzae</name>
    <dbReference type="NCBI Taxonomy" id="2109914"/>
    <lineage>
        <taxon>Bacteria</taxon>
        <taxon>Pseudomonadati</taxon>
        <taxon>Pseudomonadota</taxon>
        <taxon>Betaproteobacteria</taxon>
        <taxon>Burkholderiales</taxon>
        <taxon>Comamonadaceae</taxon>
        <taxon>Ottowia</taxon>
    </lineage>
</organism>
<dbReference type="Gene3D" id="1.10.1660.10">
    <property type="match status" value="1"/>
</dbReference>
<keyword evidence="2" id="KW-1185">Reference proteome</keyword>
<protein>
    <submittedName>
        <fullName evidence="1">MerR family transcriptional regulator</fullName>
    </submittedName>
</protein>
<evidence type="ECO:0000313" key="2">
    <source>
        <dbReference type="Proteomes" id="UP000239709"/>
    </source>
</evidence>
<reference evidence="1 2" key="1">
    <citation type="submission" date="2018-03" db="EMBL/GenBank/DDBJ databases">
        <title>Genome sequencing of Ottowia sp.</title>
        <authorList>
            <person name="Kim S.-J."/>
            <person name="Heo J."/>
            <person name="Kwon S.-W."/>
        </authorList>
    </citation>
    <scope>NUCLEOTIDE SEQUENCE [LARGE SCALE GENOMIC DNA]</scope>
    <source>
        <strain evidence="1 2">KADR8-3</strain>
    </source>
</reference>